<evidence type="ECO:0000256" key="1">
    <source>
        <dbReference type="SAM" id="SignalP"/>
    </source>
</evidence>
<evidence type="ECO:0000313" key="4">
    <source>
        <dbReference type="Proteomes" id="UP000184164"/>
    </source>
</evidence>
<dbReference type="GO" id="GO:0016209">
    <property type="term" value="F:antioxidant activity"/>
    <property type="evidence" value="ECO:0007669"/>
    <property type="project" value="InterPro"/>
</dbReference>
<dbReference type="Pfam" id="PF00578">
    <property type="entry name" value="AhpC-TSA"/>
    <property type="match status" value="1"/>
</dbReference>
<dbReference type="InterPro" id="IPR000866">
    <property type="entry name" value="AhpC/TSA"/>
</dbReference>
<feature type="domain" description="Alkyl hydroperoxide reductase subunit C/ Thiol specific antioxidant" evidence="2">
    <location>
        <begin position="31"/>
        <end position="151"/>
    </location>
</feature>
<dbReference type="RefSeq" id="WP_072998815.1">
    <property type="nucleotide sequence ID" value="NZ_FQUM01000001.1"/>
</dbReference>
<dbReference type="SUPFAM" id="SSF52833">
    <property type="entry name" value="Thioredoxin-like"/>
    <property type="match status" value="1"/>
</dbReference>
<dbReference type="Proteomes" id="UP000184164">
    <property type="component" value="Unassembled WGS sequence"/>
</dbReference>
<dbReference type="STRING" id="1484053.SAMN05444274_10131"/>
<protein>
    <submittedName>
        <fullName evidence="3">AhpC/TSA family protein</fullName>
    </submittedName>
</protein>
<dbReference type="AlphaFoldDB" id="A0A1M4SHL2"/>
<reference evidence="3 4" key="1">
    <citation type="submission" date="2016-11" db="EMBL/GenBank/DDBJ databases">
        <authorList>
            <person name="Jaros S."/>
            <person name="Januszkiewicz K."/>
            <person name="Wedrychowicz H."/>
        </authorList>
    </citation>
    <scope>NUCLEOTIDE SEQUENCE [LARGE SCALE GENOMIC DNA]</scope>
    <source>
        <strain evidence="3 4">DSM 26910</strain>
    </source>
</reference>
<keyword evidence="4" id="KW-1185">Reference proteome</keyword>
<dbReference type="PANTHER" id="PTHR43640">
    <property type="entry name" value="OS07G0260300 PROTEIN"/>
    <property type="match status" value="1"/>
</dbReference>
<proteinExistence type="predicted"/>
<accession>A0A1M4SHL2</accession>
<feature type="signal peptide" evidence="1">
    <location>
        <begin position="1"/>
        <end position="18"/>
    </location>
</feature>
<gene>
    <name evidence="3" type="ORF">SAMN05444274_10131</name>
</gene>
<dbReference type="PANTHER" id="PTHR43640:SF1">
    <property type="entry name" value="THIOREDOXIN-DEPENDENT PEROXIREDOXIN"/>
    <property type="match status" value="1"/>
</dbReference>
<dbReference type="GO" id="GO:0016491">
    <property type="term" value="F:oxidoreductase activity"/>
    <property type="evidence" value="ECO:0007669"/>
    <property type="project" value="InterPro"/>
</dbReference>
<keyword evidence="1" id="KW-0732">Signal</keyword>
<dbReference type="InterPro" id="IPR047262">
    <property type="entry name" value="PRX-like1"/>
</dbReference>
<organism evidence="3 4">
    <name type="scientific">Mariniphaga anaerophila</name>
    <dbReference type="NCBI Taxonomy" id="1484053"/>
    <lineage>
        <taxon>Bacteria</taxon>
        <taxon>Pseudomonadati</taxon>
        <taxon>Bacteroidota</taxon>
        <taxon>Bacteroidia</taxon>
        <taxon>Marinilabiliales</taxon>
        <taxon>Prolixibacteraceae</taxon>
        <taxon>Mariniphaga</taxon>
    </lineage>
</organism>
<sequence>MKKTVLFLLIAAFFHINAYSKSLGLGGKATLTDVKMQDVSGEKVSLNDVAKSNGLLVIFSSNTCPFVQQWESRYSDAKNWADQHNVGMIVLNSNYQNRDGVDSFSEMKKRASEQRYNFHYAVDEDSQIANAFGGQTTPHVFLFNGNMELVYKGAIDDNYKSAKEVKHAYVKDAITSLARGEKVAVAETKPVGCGIKRKLD</sequence>
<evidence type="ECO:0000259" key="2">
    <source>
        <dbReference type="Pfam" id="PF00578"/>
    </source>
</evidence>
<dbReference type="EMBL" id="FQUM01000001">
    <property type="protein sequence ID" value="SHE31680.1"/>
    <property type="molecule type" value="Genomic_DNA"/>
</dbReference>
<dbReference type="InterPro" id="IPR036249">
    <property type="entry name" value="Thioredoxin-like_sf"/>
</dbReference>
<dbReference type="Gene3D" id="3.40.30.10">
    <property type="entry name" value="Glutaredoxin"/>
    <property type="match status" value="1"/>
</dbReference>
<feature type="chain" id="PRO_5012024895" evidence="1">
    <location>
        <begin position="19"/>
        <end position="200"/>
    </location>
</feature>
<name>A0A1M4SHL2_9BACT</name>
<evidence type="ECO:0000313" key="3">
    <source>
        <dbReference type="EMBL" id="SHE31680.1"/>
    </source>
</evidence>